<feature type="compositionally biased region" description="Basic and acidic residues" evidence="1">
    <location>
        <begin position="32"/>
        <end position="44"/>
    </location>
</feature>
<feature type="compositionally biased region" description="Basic residues" evidence="1">
    <location>
        <begin position="20"/>
        <end position="31"/>
    </location>
</feature>
<feature type="compositionally biased region" description="Basic and acidic residues" evidence="1">
    <location>
        <begin position="1"/>
        <end position="19"/>
    </location>
</feature>
<gene>
    <name evidence="2" type="ORF">F511_30405</name>
</gene>
<dbReference type="Proteomes" id="UP000250235">
    <property type="component" value="Unassembled WGS sequence"/>
</dbReference>
<accession>A0A2Z7ATM3</accession>
<keyword evidence="3" id="KW-1185">Reference proteome</keyword>
<organism evidence="2 3">
    <name type="scientific">Dorcoceras hygrometricum</name>
    <dbReference type="NCBI Taxonomy" id="472368"/>
    <lineage>
        <taxon>Eukaryota</taxon>
        <taxon>Viridiplantae</taxon>
        <taxon>Streptophyta</taxon>
        <taxon>Embryophyta</taxon>
        <taxon>Tracheophyta</taxon>
        <taxon>Spermatophyta</taxon>
        <taxon>Magnoliopsida</taxon>
        <taxon>eudicotyledons</taxon>
        <taxon>Gunneridae</taxon>
        <taxon>Pentapetalae</taxon>
        <taxon>asterids</taxon>
        <taxon>lamiids</taxon>
        <taxon>Lamiales</taxon>
        <taxon>Gesneriaceae</taxon>
        <taxon>Didymocarpoideae</taxon>
        <taxon>Trichosporeae</taxon>
        <taxon>Loxocarpinae</taxon>
        <taxon>Dorcoceras</taxon>
    </lineage>
</organism>
<name>A0A2Z7ATM3_9LAMI</name>
<evidence type="ECO:0000313" key="3">
    <source>
        <dbReference type="Proteomes" id="UP000250235"/>
    </source>
</evidence>
<feature type="region of interest" description="Disordered" evidence="1">
    <location>
        <begin position="1"/>
        <end position="70"/>
    </location>
</feature>
<evidence type="ECO:0000256" key="1">
    <source>
        <dbReference type="SAM" id="MobiDB-lite"/>
    </source>
</evidence>
<dbReference type="EMBL" id="KV014108">
    <property type="protein sequence ID" value="KZV22769.1"/>
    <property type="molecule type" value="Genomic_DNA"/>
</dbReference>
<proteinExistence type="predicted"/>
<protein>
    <submittedName>
        <fullName evidence="2">Uncharacterized protein</fullName>
    </submittedName>
</protein>
<sequence>MADCNKPKHDEKKRPDRSSSRNKKDKKIYRKGKIEKAMVAKENKSAWSDSDSDESGSEDSSSSDSEDEVQCLMADDTEEVFDFSNLEFTREDLVTAPNEMVLEYKKLSQSFTELKLKKRVVQQALS</sequence>
<dbReference type="AlphaFoldDB" id="A0A2Z7ATM3"/>
<evidence type="ECO:0000313" key="2">
    <source>
        <dbReference type="EMBL" id="KZV22769.1"/>
    </source>
</evidence>
<reference evidence="2 3" key="1">
    <citation type="journal article" date="2015" name="Proc. Natl. Acad. Sci. U.S.A.">
        <title>The resurrection genome of Boea hygrometrica: A blueprint for survival of dehydration.</title>
        <authorList>
            <person name="Xiao L."/>
            <person name="Yang G."/>
            <person name="Zhang L."/>
            <person name="Yang X."/>
            <person name="Zhao S."/>
            <person name="Ji Z."/>
            <person name="Zhou Q."/>
            <person name="Hu M."/>
            <person name="Wang Y."/>
            <person name="Chen M."/>
            <person name="Xu Y."/>
            <person name="Jin H."/>
            <person name="Xiao X."/>
            <person name="Hu G."/>
            <person name="Bao F."/>
            <person name="Hu Y."/>
            <person name="Wan P."/>
            <person name="Li L."/>
            <person name="Deng X."/>
            <person name="Kuang T."/>
            <person name="Xiang C."/>
            <person name="Zhu J.K."/>
            <person name="Oliver M.J."/>
            <person name="He Y."/>
        </authorList>
    </citation>
    <scope>NUCLEOTIDE SEQUENCE [LARGE SCALE GENOMIC DNA]</scope>
    <source>
        <strain evidence="3">cv. XS01</strain>
    </source>
</reference>